<feature type="region of interest" description="Disordered" evidence="1">
    <location>
        <begin position="33"/>
        <end position="59"/>
    </location>
</feature>
<name>A0ABS1D3R0_9PROT</name>
<keyword evidence="2" id="KW-0732">Signal</keyword>
<evidence type="ECO:0000256" key="1">
    <source>
        <dbReference type="SAM" id="MobiDB-lite"/>
    </source>
</evidence>
<evidence type="ECO:0000313" key="3">
    <source>
        <dbReference type="EMBL" id="MBK1661496.1"/>
    </source>
</evidence>
<evidence type="ECO:0000256" key="2">
    <source>
        <dbReference type="SAM" id="SignalP"/>
    </source>
</evidence>
<dbReference type="RefSeq" id="WP_133221594.1">
    <property type="nucleotide sequence ID" value="NZ_NRSG01000313.1"/>
</dbReference>
<evidence type="ECO:0000313" key="4">
    <source>
        <dbReference type="Proteomes" id="UP000697995"/>
    </source>
</evidence>
<feature type="chain" id="PRO_5047525482" evidence="2">
    <location>
        <begin position="38"/>
        <end position="59"/>
    </location>
</feature>
<accession>A0ABS1D3R0</accession>
<dbReference type="Proteomes" id="UP000697995">
    <property type="component" value="Unassembled WGS sequence"/>
</dbReference>
<dbReference type="EMBL" id="NRSG01000313">
    <property type="protein sequence ID" value="MBK1661496.1"/>
    <property type="molecule type" value="Genomic_DNA"/>
</dbReference>
<protein>
    <submittedName>
        <fullName evidence="3">Uncharacterized protein</fullName>
    </submittedName>
</protein>
<keyword evidence="4" id="KW-1185">Reference proteome</keyword>
<gene>
    <name evidence="3" type="ORF">CKO45_25130</name>
</gene>
<organism evidence="3 4">
    <name type="scientific">Paracraurococcus ruber</name>
    <dbReference type="NCBI Taxonomy" id="77675"/>
    <lineage>
        <taxon>Bacteria</taxon>
        <taxon>Pseudomonadati</taxon>
        <taxon>Pseudomonadota</taxon>
        <taxon>Alphaproteobacteria</taxon>
        <taxon>Acetobacterales</taxon>
        <taxon>Roseomonadaceae</taxon>
        <taxon>Paracraurococcus</taxon>
    </lineage>
</organism>
<comment type="caution">
    <text evidence="3">The sequence shown here is derived from an EMBL/GenBank/DDBJ whole genome shotgun (WGS) entry which is preliminary data.</text>
</comment>
<proteinExistence type="predicted"/>
<sequence>MQETTGFLRRLCEAPVRLVSSAIAAVMALGTAGGAQAEEAAPPPGPARFPGDGEDNQLI</sequence>
<feature type="signal peptide" evidence="2">
    <location>
        <begin position="1"/>
        <end position="37"/>
    </location>
</feature>
<reference evidence="3 4" key="1">
    <citation type="journal article" date="2020" name="Microorganisms">
        <title>Osmotic Adaptation and Compatible Solute Biosynthesis of Phototrophic Bacteria as Revealed from Genome Analyses.</title>
        <authorList>
            <person name="Imhoff J.F."/>
            <person name="Rahn T."/>
            <person name="Kunzel S."/>
            <person name="Keller A."/>
            <person name="Neulinger S.C."/>
        </authorList>
    </citation>
    <scope>NUCLEOTIDE SEQUENCE [LARGE SCALE GENOMIC DNA]</scope>
    <source>
        <strain evidence="3 4">DSM 15382</strain>
    </source>
</reference>